<evidence type="ECO:0000313" key="2">
    <source>
        <dbReference type="Proteomes" id="UP001057402"/>
    </source>
</evidence>
<dbReference type="EMBL" id="CM042887">
    <property type="protein sequence ID" value="KAI4330570.1"/>
    <property type="molecule type" value="Genomic_DNA"/>
</dbReference>
<reference evidence="2" key="1">
    <citation type="journal article" date="2023" name="Front. Plant Sci.">
        <title>Chromosomal-level genome assembly of Melastoma candidum provides insights into trichome evolution.</title>
        <authorList>
            <person name="Zhong Y."/>
            <person name="Wu W."/>
            <person name="Sun C."/>
            <person name="Zou P."/>
            <person name="Liu Y."/>
            <person name="Dai S."/>
            <person name="Zhou R."/>
        </authorList>
    </citation>
    <scope>NUCLEOTIDE SEQUENCE [LARGE SCALE GENOMIC DNA]</scope>
</reference>
<gene>
    <name evidence="1" type="ORF">MLD38_028849</name>
</gene>
<protein>
    <submittedName>
        <fullName evidence="1">Uncharacterized protein</fullName>
    </submittedName>
</protein>
<comment type="caution">
    <text evidence="1">The sequence shown here is derived from an EMBL/GenBank/DDBJ whole genome shotgun (WGS) entry which is preliminary data.</text>
</comment>
<evidence type="ECO:0000313" key="1">
    <source>
        <dbReference type="EMBL" id="KAI4330570.1"/>
    </source>
</evidence>
<name>A0ACB9N328_9MYRT</name>
<keyword evidence="2" id="KW-1185">Reference proteome</keyword>
<sequence>MGEELHKLASATQETIDELLSALWSTRKTGLRPPQLSHFQSLLNLSTSSQLLPLAACLRSLIRRCVYEGCDDADVMRTFSPDLPSHCAKAVASSLRKGVSVWKEELGREESMGMRRELPREVKTSLSPYFSNSLLSGGVSPAGTFQDDPVFGFSSRTRGTSLACAVDSVLLNSSPLSKQHDEDAAADTAPIPYISSITWTLVKQKRKGSNVAVVTLKLQDRSNSPPLEKEVKIQLTTENVEEMYKSLGQIVEEFSTVDETSVQPLEKKQKQ</sequence>
<organism evidence="1 2">
    <name type="scientific">Melastoma candidum</name>
    <dbReference type="NCBI Taxonomy" id="119954"/>
    <lineage>
        <taxon>Eukaryota</taxon>
        <taxon>Viridiplantae</taxon>
        <taxon>Streptophyta</taxon>
        <taxon>Embryophyta</taxon>
        <taxon>Tracheophyta</taxon>
        <taxon>Spermatophyta</taxon>
        <taxon>Magnoliopsida</taxon>
        <taxon>eudicotyledons</taxon>
        <taxon>Gunneridae</taxon>
        <taxon>Pentapetalae</taxon>
        <taxon>rosids</taxon>
        <taxon>malvids</taxon>
        <taxon>Myrtales</taxon>
        <taxon>Melastomataceae</taxon>
        <taxon>Melastomatoideae</taxon>
        <taxon>Melastomateae</taxon>
        <taxon>Melastoma</taxon>
    </lineage>
</organism>
<proteinExistence type="predicted"/>
<dbReference type="Proteomes" id="UP001057402">
    <property type="component" value="Chromosome 8"/>
</dbReference>
<accession>A0ACB9N328</accession>